<protein>
    <submittedName>
        <fullName evidence="9">NRPS domain-containing protein</fullName>
    </submittedName>
</protein>
<dbReference type="GO" id="GO:0008610">
    <property type="term" value="P:lipid biosynthetic process"/>
    <property type="evidence" value="ECO:0007669"/>
    <property type="project" value="UniProtKB-ARBA"/>
</dbReference>
<dbReference type="Gene3D" id="3.40.50.980">
    <property type="match status" value="4"/>
</dbReference>
<dbReference type="GO" id="GO:0005829">
    <property type="term" value="C:cytosol"/>
    <property type="evidence" value="ECO:0007669"/>
    <property type="project" value="TreeGrafter"/>
</dbReference>
<dbReference type="GO" id="GO:0043041">
    <property type="term" value="P:amino acid activation for nonribosomal peptide biosynthetic process"/>
    <property type="evidence" value="ECO:0007669"/>
    <property type="project" value="TreeGrafter"/>
</dbReference>
<dbReference type="Gene3D" id="3.40.50.720">
    <property type="entry name" value="NAD(P)-binding Rossmann-like Domain"/>
    <property type="match status" value="1"/>
</dbReference>
<dbReference type="InterPro" id="IPR025110">
    <property type="entry name" value="AMP-bd_C"/>
</dbReference>
<dbReference type="FunFam" id="3.30.300.30:FF:000010">
    <property type="entry name" value="Enterobactin synthetase component F"/>
    <property type="match status" value="2"/>
</dbReference>
<evidence type="ECO:0000256" key="6">
    <source>
        <dbReference type="ARBA" id="ARBA00023194"/>
    </source>
</evidence>
<dbReference type="FunFam" id="3.40.50.12780:FF:000012">
    <property type="entry name" value="Non-ribosomal peptide synthetase"/>
    <property type="match status" value="2"/>
</dbReference>
<dbReference type="InterPro" id="IPR036291">
    <property type="entry name" value="NAD(P)-bd_dom_sf"/>
</dbReference>
<dbReference type="Gene3D" id="3.30.300.30">
    <property type="match status" value="2"/>
</dbReference>
<dbReference type="CDD" id="cd05235">
    <property type="entry name" value="SDR_e1"/>
    <property type="match status" value="1"/>
</dbReference>
<dbReference type="FunFam" id="3.40.50.980:FF:000001">
    <property type="entry name" value="Non-ribosomal peptide synthetase"/>
    <property type="match status" value="2"/>
</dbReference>
<dbReference type="PROSITE" id="PS00012">
    <property type="entry name" value="PHOSPHOPANTETHEINE"/>
    <property type="match status" value="2"/>
</dbReference>
<dbReference type="NCBIfam" id="NF003417">
    <property type="entry name" value="PRK04813.1"/>
    <property type="match status" value="2"/>
</dbReference>
<dbReference type="FunFam" id="3.30.559.30:FF:000001">
    <property type="entry name" value="Non-ribosomal peptide synthetase"/>
    <property type="match status" value="1"/>
</dbReference>
<evidence type="ECO:0000256" key="7">
    <source>
        <dbReference type="ARBA" id="ARBA00023268"/>
    </source>
</evidence>
<dbReference type="RefSeq" id="WP_003335200.1">
    <property type="nucleotide sequence ID" value="NZ_CP007806.1"/>
</dbReference>
<dbReference type="InterPro" id="IPR020806">
    <property type="entry name" value="PKS_PP-bd"/>
</dbReference>
<gene>
    <name evidence="9" type="ORF">BRLA_c009510</name>
</gene>
<dbReference type="Gene3D" id="1.10.1200.10">
    <property type="entry name" value="ACP-like"/>
    <property type="match status" value="2"/>
</dbReference>
<dbReference type="Pfam" id="PF13193">
    <property type="entry name" value="AMP-binding_C"/>
    <property type="match status" value="2"/>
</dbReference>
<proteinExistence type="inferred from homology"/>
<dbReference type="CDD" id="cd12117">
    <property type="entry name" value="A_NRPS_Srf_like"/>
    <property type="match status" value="1"/>
</dbReference>
<dbReference type="FunFam" id="3.40.50.980:FF:000002">
    <property type="entry name" value="Enterobactin synthetase component F"/>
    <property type="match status" value="1"/>
</dbReference>
<keyword evidence="6" id="KW-0045">Antibiotic biosynthesis</keyword>
<reference evidence="9 10" key="1">
    <citation type="journal article" date="2011" name="J. Bacteriol.">
        <title>Genome sequence of Brevibacillus laterosporus LMG 15441, a pathogen of invertebrates.</title>
        <authorList>
            <person name="Djukic M."/>
            <person name="Poehlein A."/>
            <person name="Thurmer A."/>
            <person name="Daniel R."/>
        </authorList>
    </citation>
    <scope>NUCLEOTIDE SEQUENCE [LARGE SCALE GENOMIC DNA]</scope>
    <source>
        <strain evidence="9 10">LMG 15441</strain>
    </source>
</reference>
<dbReference type="CDD" id="cd19543">
    <property type="entry name" value="DCL_NRPS"/>
    <property type="match status" value="1"/>
</dbReference>
<dbReference type="NCBIfam" id="TIGR01733">
    <property type="entry name" value="AA-adenyl-dom"/>
    <property type="match status" value="2"/>
</dbReference>
<dbReference type="PANTHER" id="PTHR45527">
    <property type="entry name" value="NONRIBOSOMAL PEPTIDE SYNTHETASE"/>
    <property type="match status" value="1"/>
</dbReference>
<dbReference type="Gene3D" id="3.30.559.10">
    <property type="entry name" value="Chloramphenicol acetyltransferase-like domain"/>
    <property type="match status" value="2"/>
</dbReference>
<keyword evidence="3" id="KW-0596">Phosphopantetheine</keyword>
<name>A0A075QY63_BRELA</name>
<dbReference type="SMART" id="SM00823">
    <property type="entry name" value="PKS_PP"/>
    <property type="match status" value="1"/>
</dbReference>
<feature type="domain" description="Carrier" evidence="8">
    <location>
        <begin position="1994"/>
        <end position="2070"/>
    </location>
</feature>
<sequence>MINTSDVKDIYSLSPMQRGMLFHTLKDKENLAYFDQTTFQIEGDICVESLEKSFNELIRKYDVLRTIFLYQKLKEPMQVVLKERTANIHYEDFSMKSESDKAKALRVAKQRDRDEGFDLSRDILMRLSLLKVAPNQYELVISSHHIIIDGWCTGILYQELFYFYQCFVANQPIPAEKSIPYSRYIRWLEEQDEEEGKAYWGEYLQDFEGASVIPKQNAKGEKEVCSIDKVTFHFDKKLTEELVQVAKACQVTISTLFQTMWGILLQKYNNSQEAIFGSVISGRSPEIPDVEKIVGIFINTIPVRIRTLDKQTFKELLIQVQEASVNSEKYNYLTLADIQAITGSNHALIHHIVAFENFPIASDSFVDSSESDSEELKIVNVIDDHEKTNFDFSVQVQLDTELLVKISYNQHLYHRSFIENIFHHLQQIAGSIIHNLDIQINEIAIVSKEEKKQLLRYSTPAKSDFPMDKTIHQLFEEQVSRTPEQIAVVFKGESFTYRELNEKANQLAWVLRKREVRPNEIVAIMAEHSLEMLVGVIGTLKAGAAYLPIDPSYPEKRIAHMLQDSKAEQLLIQPHLHMPPDFKGSALWLTEESWAKESTTDLPLATSANDLAYMIYTSGSTGLPKGVLVEHQALVNLVMWHNEAFGVTMTDQCTKLAGFGFDASVWETFPPLIQGATLHVLEESRRGDIYALHEYFEKNAITISFLPTQLAEQFMELTSSTLRVLLIGGDRAQKVKKTAYQIINNYGPTENTVVTTSGQLYPEQDVFPIGKPITNHSVYILDQNRHLQPIGIPGELCVSGAGLARGYLNQPELTVECFVDNPFVPGERMYRTGDLVRWRIDGSIEYLGRIDEQVKIRGYRIELGEIETKLLEHPSISEALVVARNDEQGYTYLCAYVVATGAWSVSSLREHLIQTLPEYMIPAYMMEVEKMPLTANGKVDKRALPVPDRQRMNEYVAPATETEEKLVLLFQEILGLERIGTKDHFFELGGHSLKAMMLVSRMHKELGVDVQLNEMFARPTVKDLAAYIDQMNGTAYTAIQPAEEQSYYPVSFAQRRMYVVQQMRDSETTSYNMPFTFELKGKLHLDKLREALQILVLRHESLRTSFHMIDENLVQKVNKDISWDLEVIEAQESEIEVKLEEFIRPFHLSEAPLFRARLICLNPQHHLLSLDMHHIISDGVSMNLFLQEFMTLYQGEALPALSIQYKDYAVWQQSDKQRARLKEQEKYWLHHFSGELPTLELPTDFPRPAIQQFDGDEWAFEMNADLLAKVKQICSSQGTTLYMTLLAAYQVFLARYTGQEDIIVGSPIAGRSHADLENMIGMFVNTLALRGKPKADQSFLSYLKQVKETVFQAYANAEYPFEELIEKLDLERDMSRHPLFDTLFSLQNMEISEFQMNNLEIFPYETGQKNAKFALSWLIAEGESLYVTIEYSTKCFKRETIKRMASHFEQLLAQIVEQPEARIGQLELVADAERKMLLEDFNLTKVDYPREKTIQELFEEQVDKNPDQIALICGEQQFTYEQLNVKFNQLAHVLRREGVQPNQVIGLITDRSLSMIVGIFGIIKAGGGYLPIDPTYPTERIEYMLEDSQTHLLLVQHRDMVPAGYQGEVLIIEDEISPDEQVANIELINQPQDLAYVMYTSGSTGKPKGNLTTHRNIIKTVCNNGYIEITTEDRLLQLSNYAFDGSTFDIFSSLLHGATLVLVPKEVILNPTDLVTLIREQQITVSFMTTSLFNALVELDVSSFQNMRKIAFGGEKASFKHVEKALDFLGNGRLVNGYGPTETTVFATTYTVDERIKEWGIIPIGRPLHNTTVHILSADDKLQPIGVIGELCVSGEGLARGYLNLPELTMERFVENPFRPGERMYRTGDLARWLPDGVLEYVGRKDEQVKIRGHRIELSEIETRILEHPTISETVLLAKRNEQGSSYLCAYIVAHGQWNVQELRKHVRDALPEHMVPSYFIGLDKLPLTSNGKVDKRALPEPEGSLQLTREIVAPRNETEKQLVEIVAEVLGLEASEISITDNLFELGGHSLTILRILAKVHTCNWKLEMKDFYNCKNLEEIASKATDMQENQNLSGSGSVFKKGGKKSIPVVPVHDRQKEMEHVLLLGSTGFLGIHLLHELLQKTEATILCVIRAENDEAAMQRLRKKIDFYFTSQYSSSQIDEWFTRIQIIHGDITQDNFGLEAKHYESLGAIVDTVIHTAALVKHYGHYEEFERANVHGTQQVVTFCLNNKLPMHYVSTLSVSGTTVEEATELVEFTEKDFYVGQNYESNVYLRSKFEAEAVLVGGMENGLDARIYRVGNLTGRFQDGWFQENINENMFYLLSKAFLELGGFDQEIMQGMVDLTPIDICAQAIIHIINSKGIEERVFHLQNPHLVTYDDMYRVFEGLGFSRRVQSREDVTRELDVMMSQGNEKLFLAGILTTMLDDVERAEQFNVAVDSSRTMQLLEDTSFTYPVPDDEYLRKLAMHMIKVGFVTPNHTVAEKIGTSR</sequence>
<dbReference type="FunFam" id="2.30.38.10:FF:000001">
    <property type="entry name" value="Non-ribosomal peptide synthetase PvdI"/>
    <property type="match status" value="2"/>
</dbReference>
<keyword evidence="5" id="KW-0436">Ligase</keyword>
<dbReference type="InterPro" id="IPR036736">
    <property type="entry name" value="ACP-like_sf"/>
</dbReference>
<evidence type="ECO:0000256" key="5">
    <source>
        <dbReference type="ARBA" id="ARBA00022598"/>
    </source>
</evidence>
<dbReference type="PANTHER" id="PTHR45527:SF14">
    <property type="entry name" value="PLIPASTATIN SYNTHASE SUBUNIT B"/>
    <property type="match status" value="1"/>
</dbReference>
<dbReference type="GO" id="GO:0044550">
    <property type="term" value="P:secondary metabolite biosynthetic process"/>
    <property type="evidence" value="ECO:0007669"/>
    <property type="project" value="UniProtKB-ARBA"/>
</dbReference>
<dbReference type="Gene3D" id="2.30.38.10">
    <property type="entry name" value="Luciferase, Domain 3"/>
    <property type="match status" value="2"/>
</dbReference>
<dbReference type="PROSITE" id="PS00455">
    <property type="entry name" value="AMP_BINDING"/>
    <property type="match status" value="2"/>
</dbReference>
<comment type="similarity">
    <text evidence="2">Belongs to the ATP-dependent AMP-binding enzyme family.</text>
</comment>
<dbReference type="SUPFAM" id="SSF52777">
    <property type="entry name" value="CoA-dependent acyltransferases"/>
    <property type="match status" value="4"/>
</dbReference>
<evidence type="ECO:0000256" key="4">
    <source>
        <dbReference type="ARBA" id="ARBA00022553"/>
    </source>
</evidence>
<dbReference type="NCBIfam" id="TIGR01746">
    <property type="entry name" value="Thioester-redct"/>
    <property type="match status" value="1"/>
</dbReference>
<dbReference type="EMBL" id="CP007806">
    <property type="protein sequence ID" value="AIG25292.1"/>
    <property type="molecule type" value="Genomic_DNA"/>
</dbReference>
<keyword evidence="10" id="KW-1185">Reference proteome</keyword>
<dbReference type="Pfam" id="PF00668">
    <property type="entry name" value="Condensation"/>
    <property type="match status" value="2"/>
</dbReference>
<dbReference type="GO" id="GO:0017000">
    <property type="term" value="P:antibiotic biosynthetic process"/>
    <property type="evidence" value="ECO:0007669"/>
    <property type="project" value="UniProtKB-KW"/>
</dbReference>
<dbReference type="STRING" id="1042163.BRLA_c009510"/>
<dbReference type="GO" id="GO:0031177">
    <property type="term" value="F:phosphopantetheine binding"/>
    <property type="evidence" value="ECO:0007669"/>
    <property type="project" value="InterPro"/>
</dbReference>
<dbReference type="InterPro" id="IPR045851">
    <property type="entry name" value="AMP-bd_C_sf"/>
</dbReference>
<dbReference type="InterPro" id="IPR020845">
    <property type="entry name" value="AMP-binding_CS"/>
</dbReference>
<dbReference type="InterPro" id="IPR006162">
    <property type="entry name" value="Ppantetheine_attach_site"/>
</dbReference>
<dbReference type="Proteomes" id="UP000005850">
    <property type="component" value="Chromosome"/>
</dbReference>
<evidence type="ECO:0000313" key="10">
    <source>
        <dbReference type="Proteomes" id="UP000005850"/>
    </source>
</evidence>
<evidence type="ECO:0000256" key="3">
    <source>
        <dbReference type="ARBA" id="ARBA00022450"/>
    </source>
</evidence>
<dbReference type="Pfam" id="PF07993">
    <property type="entry name" value="NAD_binding_4"/>
    <property type="match status" value="1"/>
</dbReference>
<dbReference type="InterPro" id="IPR009081">
    <property type="entry name" value="PP-bd_ACP"/>
</dbReference>
<evidence type="ECO:0000313" key="9">
    <source>
        <dbReference type="EMBL" id="AIG25292.1"/>
    </source>
</evidence>
<dbReference type="Gene3D" id="3.30.559.30">
    <property type="entry name" value="Nonribosomal peptide synthetase, condensation domain"/>
    <property type="match status" value="2"/>
</dbReference>
<dbReference type="InterPro" id="IPR010071">
    <property type="entry name" value="AA_adenyl_dom"/>
</dbReference>
<keyword evidence="4" id="KW-0597">Phosphoprotein</keyword>
<evidence type="ECO:0000256" key="2">
    <source>
        <dbReference type="ARBA" id="ARBA00006432"/>
    </source>
</evidence>
<accession>A0A075QY63</accession>
<organism evidence="9 10">
    <name type="scientific">Brevibacillus laterosporus LMG 15441</name>
    <dbReference type="NCBI Taxonomy" id="1042163"/>
    <lineage>
        <taxon>Bacteria</taxon>
        <taxon>Bacillati</taxon>
        <taxon>Bacillota</taxon>
        <taxon>Bacilli</taxon>
        <taxon>Bacillales</taxon>
        <taxon>Paenibacillaceae</taxon>
        <taxon>Brevibacillus</taxon>
    </lineage>
</organism>
<dbReference type="SUPFAM" id="SSF51735">
    <property type="entry name" value="NAD(P)-binding Rossmann-fold domains"/>
    <property type="match status" value="1"/>
</dbReference>
<dbReference type="HOGENOM" id="CLU_000022_44_1_9"/>
<dbReference type="eggNOG" id="COG1020">
    <property type="taxonomic scope" value="Bacteria"/>
</dbReference>
<dbReference type="Pfam" id="PF00550">
    <property type="entry name" value="PP-binding"/>
    <property type="match status" value="2"/>
</dbReference>
<dbReference type="PROSITE" id="PS50075">
    <property type="entry name" value="CARRIER"/>
    <property type="match status" value="2"/>
</dbReference>
<keyword evidence="7" id="KW-0511">Multifunctional enzyme</keyword>
<dbReference type="SUPFAM" id="SSF56801">
    <property type="entry name" value="Acetyl-CoA synthetase-like"/>
    <property type="match status" value="2"/>
</dbReference>
<comment type="cofactor">
    <cofactor evidence="1">
        <name>pantetheine 4'-phosphate</name>
        <dbReference type="ChEBI" id="CHEBI:47942"/>
    </cofactor>
</comment>
<evidence type="ECO:0000259" key="8">
    <source>
        <dbReference type="PROSITE" id="PS50075"/>
    </source>
</evidence>
<dbReference type="KEGG" id="blr:BRLA_c009510"/>
<dbReference type="GO" id="GO:0016874">
    <property type="term" value="F:ligase activity"/>
    <property type="evidence" value="ECO:0007669"/>
    <property type="project" value="UniProtKB-KW"/>
</dbReference>
<feature type="domain" description="Carrier" evidence="8">
    <location>
        <begin position="957"/>
        <end position="1032"/>
    </location>
</feature>
<dbReference type="InterPro" id="IPR000873">
    <property type="entry name" value="AMP-dep_synth/lig_dom"/>
</dbReference>
<dbReference type="InterPro" id="IPR001242">
    <property type="entry name" value="Condensation_dom"/>
</dbReference>
<evidence type="ECO:0000256" key="1">
    <source>
        <dbReference type="ARBA" id="ARBA00001957"/>
    </source>
</evidence>
<dbReference type="Pfam" id="PF00501">
    <property type="entry name" value="AMP-binding"/>
    <property type="match status" value="2"/>
</dbReference>
<dbReference type="CDD" id="cd19531">
    <property type="entry name" value="LCL_NRPS-like"/>
    <property type="match status" value="1"/>
</dbReference>
<dbReference type="FunFam" id="1.10.1200.10:FF:000005">
    <property type="entry name" value="Nonribosomal peptide synthetase 1"/>
    <property type="match status" value="1"/>
</dbReference>
<dbReference type="InterPro" id="IPR010080">
    <property type="entry name" value="Thioester_reductase-like_dom"/>
</dbReference>
<dbReference type="InterPro" id="IPR013120">
    <property type="entry name" value="FAR_NAD-bd"/>
</dbReference>
<dbReference type="InterPro" id="IPR023213">
    <property type="entry name" value="CAT-like_dom_sf"/>
</dbReference>
<dbReference type="SUPFAM" id="SSF47336">
    <property type="entry name" value="ACP-like"/>
    <property type="match status" value="2"/>
</dbReference>